<comment type="caution">
    <text evidence="1">The sequence shown here is derived from an EMBL/GenBank/DDBJ whole genome shotgun (WGS) entry which is preliminary data.</text>
</comment>
<sequence>MRSRLPQTARLAAVFVEGMSSNCRLHHHNHDYSKKCNVLINNV</sequence>
<evidence type="ECO:0000313" key="1">
    <source>
        <dbReference type="EMBL" id="EFC89895.1"/>
    </source>
</evidence>
<gene>
    <name evidence="1" type="ORF">NEIMUCOT_03694</name>
</gene>
<name>D2ZSW2_NEIM2</name>
<dbReference type="EMBL" id="ACDX02000001">
    <property type="protein sequence ID" value="EFC89895.1"/>
    <property type="molecule type" value="Genomic_DNA"/>
</dbReference>
<dbReference type="AlphaFoldDB" id="D2ZSW2"/>
<accession>D2ZSW2</accession>
<protein>
    <submittedName>
        <fullName evidence="1">Uncharacterized protein</fullName>
    </submittedName>
</protein>
<evidence type="ECO:0000313" key="2">
    <source>
        <dbReference type="Proteomes" id="UP000003344"/>
    </source>
</evidence>
<organism evidence="1 2">
    <name type="scientific">Neisseria mucosa (strain ATCC 25996 / DSM 4631 / NCTC 10774 / M26)</name>
    <dbReference type="NCBI Taxonomy" id="546266"/>
    <lineage>
        <taxon>Bacteria</taxon>
        <taxon>Pseudomonadati</taxon>
        <taxon>Pseudomonadota</taxon>
        <taxon>Betaproteobacteria</taxon>
        <taxon>Neisseriales</taxon>
        <taxon>Neisseriaceae</taxon>
        <taxon>Neisseria</taxon>
    </lineage>
</organism>
<dbReference type="STRING" id="546266.NEIMUCOT_03694"/>
<reference evidence="1 2" key="1">
    <citation type="submission" date="2009-10" db="EMBL/GenBank/DDBJ databases">
        <authorList>
            <person name="Weinstock G."/>
            <person name="Sodergren E."/>
            <person name="Clifton S."/>
            <person name="Fulton L."/>
            <person name="Fulton B."/>
            <person name="Courtney L."/>
            <person name="Fronick C."/>
            <person name="Harrison M."/>
            <person name="Strong C."/>
            <person name="Farmer C."/>
            <person name="Delahaunty K."/>
            <person name="Markovic C."/>
            <person name="Hall O."/>
            <person name="Minx P."/>
            <person name="Tomlinson C."/>
            <person name="Mitreva M."/>
            <person name="Nelson J."/>
            <person name="Hou S."/>
            <person name="Wollam A."/>
            <person name="Pepin K.H."/>
            <person name="Johnson M."/>
            <person name="Bhonagiri V."/>
            <person name="Nash W.E."/>
            <person name="Warren W."/>
            <person name="Chinwalla A."/>
            <person name="Mardis E.R."/>
            <person name="Wilson R.K."/>
        </authorList>
    </citation>
    <scope>NUCLEOTIDE SEQUENCE [LARGE SCALE GENOMIC DNA]</scope>
    <source>
        <strain evidence="2">ATCC 25996 / DSM 4631 / NCTC 10774 / M26</strain>
    </source>
</reference>
<dbReference type="Proteomes" id="UP000003344">
    <property type="component" value="Unassembled WGS sequence"/>
</dbReference>
<proteinExistence type="predicted"/>